<proteinExistence type="predicted"/>
<evidence type="ECO:0000256" key="1">
    <source>
        <dbReference type="SAM" id="Phobius"/>
    </source>
</evidence>
<protein>
    <submittedName>
        <fullName evidence="3">Uncharacterized protein</fullName>
    </submittedName>
</protein>
<feature type="transmembrane region" description="Helical" evidence="1">
    <location>
        <begin position="42"/>
        <end position="67"/>
    </location>
</feature>
<keyword evidence="2" id="KW-0732">Signal</keyword>
<dbReference type="Proteomes" id="UP001642540">
    <property type="component" value="Unassembled WGS sequence"/>
</dbReference>
<reference evidence="3 4" key="1">
    <citation type="submission" date="2024-08" db="EMBL/GenBank/DDBJ databases">
        <authorList>
            <person name="Cucini C."/>
            <person name="Frati F."/>
        </authorList>
    </citation>
    <scope>NUCLEOTIDE SEQUENCE [LARGE SCALE GENOMIC DNA]</scope>
</reference>
<evidence type="ECO:0000313" key="4">
    <source>
        <dbReference type="Proteomes" id="UP001642540"/>
    </source>
</evidence>
<keyword evidence="4" id="KW-1185">Reference proteome</keyword>
<comment type="caution">
    <text evidence="3">The sequence shown here is derived from an EMBL/GenBank/DDBJ whole genome shotgun (WGS) entry which is preliminary data.</text>
</comment>
<feature type="chain" id="PRO_5047396863" evidence="2">
    <location>
        <begin position="19"/>
        <end position="219"/>
    </location>
</feature>
<gene>
    <name evidence="3" type="ORF">ODALV1_LOCUS6491</name>
</gene>
<keyword evidence="1" id="KW-0472">Membrane</keyword>
<keyword evidence="1" id="KW-1133">Transmembrane helix</keyword>
<accession>A0ABP1Q3R8</accession>
<keyword evidence="1" id="KW-0812">Transmembrane</keyword>
<dbReference type="EMBL" id="CAXLJM020000020">
    <property type="protein sequence ID" value="CAL8086618.1"/>
    <property type="molecule type" value="Genomic_DNA"/>
</dbReference>
<evidence type="ECO:0000313" key="3">
    <source>
        <dbReference type="EMBL" id="CAL8086618.1"/>
    </source>
</evidence>
<organism evidence="3 4">
    <name type="scientific">Orchesella dallaii</name>
    <dbReference type="NCBI Taxonomy" id="48710"/>
    <lineage>
        <taxon>Eukaryota</taxon>
        <taxon>Metazoa</taxon>
        <taxon>Ecdysozoa</taxon>
        <taxon>Arthropoda</taxon>
        <taxon>Hexapoda</taxon>
        <taxon>Collembola</taxon>
        <taxon>Entomobryomorpha</taxon>
        <taxon>Entomobryoidea</taxon>
        <taxon>Orchesellidae</taxon>
        <taxon>Orchesellinae</taxon>
        <taxon>Orchesella</taxon>
    </lineage>
</organism>
<name>A0ABP1Q3R8_9HEXA</name>
<feature type="signal peptide" evidence="2">
    <location>
        <begin position="1"/>
        <end position="18"/>
    </location>
</feature>
<evidence type="ECO:0000256" key="2">
    <source>
        <dbReference type="SAM" id="SignalP"/>
    </source>
</evidence>
<sequence length="219" mass="23852">MFWICLVVGPFLLQPCSSREVSSEFAFAARDGKIGGWGSDNHTTFFDIALTALAFLSFGIFLLNLLLNALLFPSVTTTPLTNPDPILTMITAGTTGGAIITGGTGTGISTGRYLRRKRELFIPQVDHATSVDTLVNFVTNSIETMTQKHECLPRVFCDGNRRAKVMHGGFQYIFPAVSVGISYIGKMLGMHDDLTKHLTAIQLGASDTNCRSHFPKCSR</sequence>